<evidence type="ECO:0000313" key="2">
    <source>
        <dbReference type="EMBL" id="WBW72369.1"/>
    </source>
</evidence>
<accession>A0AAE9WB26</accession>
<dbReference type="InterPro" id="IPR036305">
    <property type="entry name" value="RGS_sf"/>
</dbReference>
<evidence type="ECO:0000313" key="3">
    <source>
        <dbReference type="Proteomes" id="UP001212411"/>
    </source>
</evidence>
<dbReference type="Proteomes" id="UP001212411">
    <property type="component" value="Chromosome 1"/>
</dbReference>
<protein>
    <submittedName>
        <fullName evidence="2">Endomembrane protein</fullName>
    </submittedName>
</protein>
<feature type="transmembrane region" description="Helical" evidence="1">
    <location>
        <begin position="268"/>
        <end position="293"/>
    </location>
</feature>
<organism evidence="2 3">
    <name type="scientific">Schizosaccharomyces osmophilus</name>
    <dbReference type="NCBI Taxonomy" id="2545709"/>
    <lineage>
        <taxon>Eukaryota</taxon>
        <taxon>Fungi</taxon>
        <taxon>Dikarya</taxon>
        <taxon>Ascomycota</taxon>
        <taxon>Taphrinomycotina</taxon>
        <taxon>Schizosaccharomycetes</taxon>
        <taxon>Schizosaccharomycetales</taxon>
        <taxon>Schizosaccharomycetaceae</taxon>
        <taxon>Schizosaccharomyces</taxon>
    </lineage>
</organism>
<gene>
    <name evidence="2" type="ORF">SOMG_01704</name>
</gene>
<dbReference type="KEGG" id="som:SOMG_01704"/>
<keyword evidence="3" id="KW-1185">Reference proteome</keyword>
<reference evidence="2 3" key="1">
    <citation type="journal article" date="2023" name="G3 (Bethesda)">
        <title>A high-quality reference genome for the fission yeast Schizosaccharomyces osmophilus.</title>
        <authorList>
            <person name="Jia G.S."/>
            <person name="Zhang W.C."/>
            <person name="Liang Y."/>
            <person name="Liu X.H."/>
            <person name="Rhind N."/>
            <person name="Pidoux A."/>
            <person name="Brysch-Herzberg M."/>
            <person name="Du L.L."/>
        </authorList>
    </citation>
    <scope>NUCLEOTIDE SEQUENCE [LARGE SCALE GENOMIC DNA]</scope>
    <source>
        <strain evidence="2 3">CBS 15793</strain>
    </source>
</reference>
<dbReference type="GO" id="GO:0008104">
    <property type="term" value="P:intracellular protein localization"/>
    <property type="evidence" value="ECO:0007669"/>
    <property type="project" value="TreeGrafter"/>
</dbReference>
<dbReference type="PANTHER" id="PTHR13155">
    <property type="entry name" value="A-KINASE ANCHOR PROTEINS"/>
    <property type="match status" value="1"/>
</dbReference>
<feature type="transmembrane region" description="Helical" evidence="1">
    <location>
        <begin position="232"/>
        <end position="256"/>
    </location>
</feature>
<dbReference type="EMBL" id="CP115611">
    <property type="protein sequence ID" value="WBW72369.1"/>
    <property type="molecule type" value="Genomic_DNA"/>
</dbReference>
<dbReference type="InterPro" id="IPR052246">
    <property type="entry name" value="Cell_Polariz_PKAAnc"/>
</dbReference>
<dbReference type="RefSeq" id="XP_056036612.1">
    <property type="nucleotide sequence ID" value="XM_056180497.1"/>
</dbReference>
<sequence length="343" mass="39600">MSSRIPNVNDVLTKQCSAPLNIYNFYIYIQYEERGVDYLDMWLDISLLDILTRIYYKEIENSHSIATQSSSTLGLNGSRARTPNQSNVSYGFLEDYYLPNFGPLFTENIFNMEILDPASLFHNKDRASYLKEIHPSNDPKPFLPSFGMISHNHLFAFRQIIINRYLTKGSPFRVPLPSRLVNPLLNASKYQVAEDPNILEEVHSYIFHFILKPAYTRFLDQQMKHNIHAASYAVRFLIGYIATFAAYWLGFCGIFLEYSRRVRVWTLLPFFIGFYNLICSWFCLDPLLALVGYNETKPFHFSKVQNKRILLHLQIKAVYAGLLIAALVAANTAIFSSVPSIRL</sequence>
<dbReference type="PANTHER" id="PTHR13155:SF1">
    <property type="entry name" value="A-KINASE ANCHOR PROTEIN 10, MITOCHONDRIAL"/>
    <property type="match status" value="1"/>
</dbReference>
<dbReference type="InterPro" id="IPR044926">
    <property type="entry name" value="RGS_subdomain_2"/>
</dbReference>
<dbReference type="SUPFAM" id="SSF48097">
    <property type="entry name" value="Regulator of G-protein signaling, RGS"/>
    <property type="match status" value="1"/>
</dbReference>
<evidence type="ECO:0000256" key="1">
    <source>
        <dbReference type="SAM" id="Phobius"/>
    </source>
</evidence>
<keyword evidence="1" id="KW-1133">Transmembrane helix</keyword>
<proteinExistence type="predicted"/>
<keyword evidence="1" id="KW-0812">Transmembrane</keyword>
<feature type="transmembrane region" description="Helical" evidence="1">
    <location>
        <begin position="317"/>
        <end position="338"/>
    </location>
</feature>
<name>A0AAE9WB26_9SCHI</name>
<keyword evidence="1" id="KW-0472">Membrane</keyword>
<dbReference type="AlphaFoldDB" id="A0AAE9WB26"/>
<dbReference type="GO" id="GO:0005886">
    <property type="term" value="C:plasma membrane"/>
    <property type="evidence" value="ECO:0007669"/>
    <property type="project" value="TreeGrafter"/>
</dbReference>
<dbReference type="Gene3D" id="1.10.167.10">
    <property type="entry name" value="Regulator of G-protein Signalling 4, domain 2"/>
    <property type="match status" value="1"/>
</dbReference>
<dbReference type="GeneID" id="80875186"/>